<evidence type="ECO:0000259" key="6">
    <source>
        <dbReference type="Pfam" id="PF00535"/>
    </source>
</evidence>
<evidence type="ECO:0000256" key="3">
    <source>
        <dbReference type="ARBA" id="ARBA00022676"/>
    </source>
</evidence>
<evidence type="ECO:0000256" key="4">
    <source>
        <dbReference type="ARBA" id="ARBA00022679"/>
    </source>
</evidence>
<dbReference type="PANTHER" id="PTHR43646">
    <property type="entry name" value="GLYCOSYLTRANSFERASE"/>
    <property type="match status" value="1"/>
</dbReference>
<dbReference type="InterPro" id="IPR029044">
    <property type="entry name" value="Nucleotide-diphossugar_trans"/>
</dbReference>
<dbReference type="Proteomes" id="UP000317243">
    <property type="component" value="Unassembled WGS sequence"/>
</dbReference>
<keyword evidence="5" id="KW-0472">Membrane</keyword>
<dbReference type="EMBL" id="SIHI01000005">
    <property type="protein sequence ID" value="TWT55241.1"/>
    <property type="molecule type" value="Genomic_DNA"/>
</dbReference>
<feature type="domain" description="Glycosyltransferase 2-like" evidence="6">
    <location>
        <begin position="11"/>
        <end position="165"/>
    </location>
</feature>
<comment type="caution">
    <text evidence="7">The sequence shown here is derived from an EMBL/GenBank/DDBJ whole genome shotgun (WGS) entry which is preliminary data.</text>
</comment>
<dbReference type="InterPro" id="IPR001173">
    <property type="entry name" value="Glyco_trans_2-like"/>
</dbReference>
<evidence type="ECO:0000256" key="2">
    <source>
        <dbReference type="ARBA" id="ARBA00022475"/>
    </source>
</evidence>
<keyword evidence="2" id="KW-1003">Cell membrane</keyword>
<reference evidence="7 8" key="1">
    <citation type="submission" date="2019-02" db="EMBL/GenBank/DDBJ databases">
        <title>Deep-cultivation of Planctomycetes and their phenomic and genomic characterization uncovers novel biology.</title>
        <authorList>
            <person name="Wiegand S."/>
            <person name="Jogler M."/>
            <person name="Boedeker C."/>
            <person name="Pinto D."/>
            <person name="Vollmers J."/>
            <person name="Rivas-Marin E."/>
            <person name="Kohn T."/>
            <person name="Peeters S.H."/>
            <person name="Heuer A."/>
            <person name="Rast P."/>
            <person name="Oberbeckmann S."/>
            <person name="Bunk B."/>
            <person name="Jeske O."/>
            <person name="Meyerdierks A."/>
            <person name="Storesund J.E."/>
            <person name="Kallscheuer N."/>
            <person name="Luecker S."/>
            <person name="Lage O.M."/>
            <person name="Pohl T."/>
            <person name="Merkel B.J."/>
            <person name="Hornburger P."/>
            <person name="Mueller R.-W."/>
            <person name="Bruemmer F."/>
            <person name="Labrenz M."/>
            <person name="Spormann A.M."/>
            <person name="Op Den Camp H."/>
            <person name="Overmann J."/>
            <person name="Amann R."/>
            <person name="Jetten M.S.M."/>
            <person name="Mascher T."/>
            <person name="Medema M.H."/>
            <person name="Devos D.P."/>
            <person name="Kaster A.-K."/>
            <person name="Ovreas L."/>
            <person name="Rohde M."/>
            <person name="Galperin M.Y."/>
            <person name="Jogler C."/>
        </authorList>
    </citation>
    <scope>NUCLEOTIDE SEQUENCE [LARGE SCALE GENOMIC DNA]</scope>
    <source>
        <strain evidence="7 8">KOR42</strain>
    </source>
</reference>
<evidence type="ECO:0000256" key="1">
    <source>
        <dbReference type="ARBA" id="ARBA00004236"/>
    </source>
</evidence>
<dbReference type="Gene3D" id="3.90.550.10">
    <property type="entry name" value="Spore Coat Polysaccharide Biosynthesis Protein SpsA, Chain A"/>
    <property type="match status" value="1"/>
</dbReference>
<proteinExistence type="predicted"/>
<dbReference type="PANTHER" id="PTHR43646:SF2">
    <property type="entry name" value="GLYCOSYLTRANSFERASE 2-LIKE DOMAIN-CONTAINING PROTEIN"/>
    <property type="match status" value="1"/>
</dbReference>
<gene>
    <name evidence="7" type="primary">epsH</name>
    <name evidence="7" type="ORF">KOR42_28680</name>
</gene>
<dbReference type="SUPFAM" id="SSF53448">
    <property type="entry name" value="Nucleotide-diphospho-sugar transferases"/>
    <property type="match status" value="1"/>
</dbReference>
<evidence type="ECO:0000256" key="5">
    <source>
        <dbReference type="ARBA" id="ARBA00023136"/>
    </source>
</evidence>
<evidence type="ECO:0000313" key="7">
    <source>
        <dbReference type="EMBL" id="TWT55241.1"/>
    </source>
</evidence>
<dbReference type="EC" id="2.4.-.-" evidence="7"/>
<keyword evidence="3 7" id="KW-0328">Glycosyltransferase</keyword>
<comment type="subcellular location">
    <subcellularLocation>
        <location evidence="1">Cell membrane</location>
    </subcellularLocation>
</comment>
<organism evidence="7 8">
    <name type="scientific">Thalassoglobus neptunius</name>
    <dbReference type="NCBI Taxonomy" id="1938619"/>
    <lineage>
        <taxon>Bacteria</taxon>
        <taxon>Pseudomonadati</taxon>
        <taxon>Planctomycetota</taxon>
        <taxon>Planctomycetia</taxon>
        <taxon>Planctomycetales</taxon>
        <taxon>Planctomycetaceae</taxon>
        <taxon>Thalassoglobus</taxon>
    </lineage>
</organism>
<protein>
    <submittedName>
        <fullName evidence="7">Putative glycosyltransferase EpsH</fullName>
        <ecNumber evidence="7">2.4.-.-</ecNumber>
    </submittedName>
</protein>
<keyword evidence="4 7" id="KW-0808">Transferase</keyword>
<accession>A0A5C5WYT0</accession>
<evidence type="ECO:0000313" key="8">
    <source>
        <dbReference type="Proteomes" id="UP000317243"/>
    </source>
</evidence>
<dbReference type="AlphaFoldDB" id="A0A5C5WYT0"/>
<keyword evidence="8" id="KW-1185">Reference proteome</keyword>
<dbReference type="GO" id="GO:0005886">
    <property type="term" value="C:plasma membrane"/>
    <property type="evidence" value="ECO:0007669"/>
    <property type="project" value="UniProtKB-SubCell"/>
</dbReference>
<dbReference type="Pfam" id="PF00535">
    <property type="entry name" value="Glycos_transf_2"/>
    <property type="match status" value="1"/>
</dbReference>
<sequence>MAMDSTRPRVSFVIPARNEELLIASAIFAIAQSVVPCSISLEVIVVNDGSTDETAGIAKDCGAQVIDVQLHNIAAVRNAGAEVASGEILIFVDADTLMNADCLKGILAAVEGGAIAGGTAVEFDRRITWLQRVMSKSFLFVWQRIFGYGCGCCLFARRDVFQEIGGFDPTYLSSEERPFTRSMKKKGPFVLTRQPVLTSSRKFRLYSSWHLTKVVFRSLFLGKYRNREELGVFYDAPRESEI</sequence>
<dbReference type="GO" id="GO:0016757">
    <property type="term" value="F:glycosyltransferase activity"/>
    <property type="evidence" value="ECO:0007669"/>
    <property type="project" value="UniProtKB-KW"/>
</dbReference>
<name>A0A5C5WYT0_9PLAN</name>